<protein>
    <submittedName>
        <fullName evidence="1">Uncharacterized protein</fullName>
    </submittedName>
</protein>
<keyword evidence="2" id="KW-1185">Reference proteome</keyword>
<accession>A0A1I5SCX9</accession>
<organism evidence="1 2">
    <name type="scientific">Geodermatophilus dictyosporus</name>
    <dbReference type="NCBI Taxonomy" id="1523247"/>
    <lineage>
        <taxon>Bacteria</taxon>
        <taxon>Bacillati</taxon>
        <taxon>Actinomycetota</taxon>
        <taxon>Actinomycetes</taxon>
        <taxon>Geodermatophilales</taxon>
        <taxon>Geodermatophilaceae</taxon>
        <taxon>Geodermatophilus</taxon>
    </lineage>
</organism>
<proteinExistence type="predicted"/>
<evidence type="ECO:0000313" key="2">
    <source>
        <dbReference type="Proteomes" id="UP000198857"/>
    </source>
</evidence>
<dbReference type="Proteomes" id="UP000198857">
    <property type="component" value="Unassembled WGS sequence"/>
</dbReference>
<dbReference type="AlphaFoldDB" id="A0A1I5SCX9"/>
<gene>
    <name evidence="1" type="ORF">SAMN05660464_3915</name>
</gene>
<dbReference type="STRING" id="1523247.SAMN05660464_3915"/>
<name>A0A1I5SCX9_9ACTN</name>
<dbReference type="EMBL" id="FOWQ01000007">
    <property type="protein sequence ID" value="SFP68367.1"/>
    <property type="molecule type" value="Genomic_DNA"/>
</dbReference>
<evidence type="ECO:0000313" key="1">
    <source>
        <dbReference type="EMBL" id="SFP68367.1"/>
    </source>
</evidence>
<sequence>MRGQPPPTTEPVSPAHRVEAAYRDLGTAVLGYALRRAACTKPTA</sequence>
<reference evidence="2" key="1">
    <citation type="submission" date="2016-10" db="EMBL/GenBank/DDBJ databases">
        <authorList>
            <person name="Varghese N."/>
            <person name="Submissions S."/>
        </authorList>
    </citation>
    <scope>NUCLEOTIDE SEQUENCE [LARGE SCALE GENOMIC DNA]</scope>
    <source>
        <strain evidence="2">DSM 44208</strain>
    </source>
</reference>